<protein>
    <submittedName>
        <fullName evidence="3">Uncharacterized protein</fullName>
    </submittedName>
</protein>
<feature type="compositionally biased region" description="Polar residues" evidence="1">
    <location>
        <begin position="102"/>
        <end position="112"/>
    </location>
</feature>
<accession>A0A1R0GQB8</accession>
<gene>
    <name evidence="3" type="ORF">AYI68_g6874</name>
</gene>
<evidence type="ECO:0000313" key="3">
    <source>
        <dbReference type="EMBL" id="OLY79066.1"/>
    </source>
</evidence>
<feature type="compositionally biased region" description="Basic and acidic residues" evidence="1">
    <location>
        <begin position="113"/>
        <end position="124"/>
    </location>
</feature>
<evidence type="ECO:0000256" key="2">
    <source>
        <dbReference type="SAM" id="SignalP"/>
    </source>
</evidence>
<reference evidence="3 4" key="1">
    <citation type="journal article" date="2016" name="Mol. Biol. Evol.">
        <title>Genome-Wide Survey of Gut Fungi (Harpellales) Reveals the First Horizontally Transferred Ubiquitin Gene from a Mosquito Host.</title>
        <authorList>
            <person name="Wang Y."/>
            <person name="White M.M."/>
            <person name="Kvist S."/>
            <person name="Moncalvo J.M."/>
        </authorList>
    </citation>
    <scope>NUCLEOTIDE SEQUENCE [LARGE SCALE GENOMIC DNA]</scope>
    <source>
        <strain evidence="3 4">ALG-7-W6</strain>
    </source>
</reference>
<dbReference type="AlphaFoldDB" id="A0A1R0GQB8"/>
<dbReference type="Proteomes" id="UP000187455">
    <property type="component" value="Unassembled WGS sequence"/>
</dbReference>
<keyword evidence="2" id="KW-0732">Signal</keyword>
<sequence length="251" mass="28193">MKILAKFLTLFSFYWLFRSCRSYPNISSENFPEYTRGVFSSFKKSKNGFDSVDTVREPLKNKRGWGIKINRVVPKRTGPKLVAKNTKLTAQKFNKAVPEIQNAKTQQKFHQSNSDKGRDFKDEGSIGAGKPPLNAEVDMYRAETHPKSFQNGIEITGNSRNGNSIINNGNELLKDSSSPNQIFYDQNNKIKGSIPQEPPNDAKQIVEFAGNPTLDFIKNKVQNKNLVGKAQKQAHVSMESHTLGIEAIKSI</sequence>
<evidence type="ECO:0000313" key="4">
    <source>
        <dbReference type="Proteomes" id="UP000187455"/>
    </source>
</evidence>
<feature type="signal peptide" evidence="2">
    <location>
        <begin position="1"/>
        <end position="22"/>
    </location>
</feature>
<feature type="region of interest" description="Disordered" evidence="1">
    <location>
        <begin position="102"/>
        <end position="133"/>
    </location>
</feature>
<dbReference type="EMBL" id="LSSL01005038">
    <property type="protein sequence ID" value="OLY79066.1"/>
    <property type="molecule type" value="Genomic_DNA"/>
</dbReference>
<feature type="chain" id="PRO_5012570884" evidence="2">
    <location>
        <begin position="23"/>
        <end position="251"/>
    </location>
</feature>
<name>A0A1R0GQB8_9FUNG</name>
<organism evidence="3 4">
    <name type="scientific">Smittium mucronatum</name>
    <dbReference type="NCBI Taxonomy" id="133383"/>
    <lineage>
        <taxon>Eukaryota</taxon>
        <taxon>Fungi</taxon>
        <taxon>Fungi incertae sedis</taxon>
        <taxon>Zoopagomycota</taxon>
        <taxon>Kickxellomycotina</taxon>
        <taxon>Harpellomycetes</taxon>
        <taxon>Harpellales</taxon>
        <taxon>Legeriomycetaceae</taxon>
        <taxon>Smittium</taxon>
    </lineage>
</organism>
<evidence type="ECO:0000256" key="1">
    <source>
        <dbReference type="SAM" id="MobiDB-lite"/>
    </source>
</evidence>
<comment type="caution">
    <text evidence="3">The sequence shown here is derived from an EMBL/GenBank/DDBJ whole genome shotgun (WGS) entry which is preliminary data.</text>
</comment>
<keyword evidence="4" id="KW-1185">Reference proteome</keyword>
<proteinExistence type="predicted"/>